<comment type="caution">
    <text evidence="1">The sequence shown here is derived from an EMBL/GenBank/DDBJ whole genome shotgun (WGS) entry which is preliminary data.</text>
</comment>
<reference evidence="1" key="1">
    <citation type="journal article" date="2019" name="Sci. Rep.">
        <title>Draft genome of Tanacetum cinerariifolium, the natural source of mosquito coil.</title>
        <authorList>
            <person name="Yamashiro T."/>
            <person name="Shiraishi A."/>
            <person name="Satake H."/>
            <person name="Nakayama K."/>
        </authorList>
    </citation>
    <scope>NUCLEOTIDE SEQUENCE</scope>
</reference>
<proteinExistence type="predicted"/>
<organism evidence="1">
    <name type="scientific">Tanacetum cinerariifolium</name>
    <name type="common">Dalmatian daisy</name>
    <name type="synonym">Chrysanthemum cinerariifolium</name>
    <dbReference type="NCBI Taxonomy" id="118510"/>
    <lineage>
        <taxon>Eukaryota</taxon>
        <taxon>Viridiplantae</taxon>
        <taxon>Streptophyta</taxon>
        <taxon>Embryophyta</taxon>
        <taxon>Tracheophyta</taxon>
        <taxon>Spermatophyta</taxon>
        <taxon>Magnoliopsida</taxon>
        <taxon>eudicotyledons</taxon>
        <taxon>Gunneridae</taxon>
        <taxon>Pentapetalae</taxon>
        <taxon>asterids</taxon>
        <taxon>campanulids</taxon>
        <taxon>Asterales</taxon>
        <taxon>Asteraceae</taxon>
        <taxon>Asteroideae</taxon>
        <taxon>Anthemideae</taxon>
        <taxon>Anthemidinae</taxon>
        <taxon>Tanacetum</taxon>
    </lineage>
</organism>
<accession>A0A699H5Y0</accession>
<gene>
    <name evidence="1" type="ORF">Tci_258910</name>
</gene>
<evidence type="ECO:0000313" key="1">
    <source>
        <dbReference type="EMBL" id="GEW86934.1"/>
    </source>
</evidence>
<name>A0A699H5Y0_TANCI</name>
<dbReference type="AlphaFoldDB" id="A0A699H5Y0"/>
<protein>
    <submittedName>
        <fullName evidence="1">Uncharacterized protein</fullName>
    </submittedName>
</protein>
<dbReference type="EMBL" id="BKCJ010077848">
    <property type="protein sequence ID" value="GEW86934.1"/>
    <property type="molecule type" value="Genomic_DNA"/>
</dbReference>
<sequence length="82" mass="9428">MSLDNFENLNIPDTDLVDPALKAVTLPKFDMCLYKSSLTETHVKWLIKCYEILEELHPRIVPEGVTMEELPNDAIGLYAHHF</sequence>